<dbReference type="AlphaFoldDB" id="A0AAJ0X963"/>
<evidence type="ECO:0000313" key="8">
    <source>
        <dbReference type="Proteomes" id="UP001296776"/>
    </source>
</evidence>
<comment type="function">
    <text evidence="4">Flagellin is the subunit protein which polymerizes to form the filaments of bacterial flagella.</text>
</comment>
<dbReference type="Pfam" id="PF00700">
    <property type="entry name" value="Flagellin_C"/>
    <property type="match status" value="1"/>
</dbReference>
<dbReference type="Gene3D" id="1.20.1330.10">
    <property type="entry name" value="f41 fragment of flagellin, N-terminal domain"/>
    <property type="match status" value="2"/>
</dbReference>
<feature type="domain" description="Flagellin C-terminal" evidence="6">
    <location>
        <begin position="480"/>
        <end position="564"/>
    </location>
</feature>
<dbReference type="InterPro" id="IPR001029">
    <property type="entry name" value="Flagellin_N"/>
</dbReference>
<comment type="similarity">
    <text evidence="1 4">Belongs to the bacterial flagellin family.</text>
</comment>
<proteinExistence type="inferred from homology"/>
<keyword evidence="8" id="KW-1185">Reference proteome</keyword>
<reference evidence="7" key="2">
    <citation type="journal article" date="2020" name="Microorganisms">
        <title>Osmotic Adaptation and Compatible Solute Biosynthesis of Phototrophic Bacteria as Revealed from Genome Analyses.</title>
        <authorList>
            <person name="Imhoff J.F."/>
            <person name="Rahn T."/>
            <person name="Kunzel S."/>
            <person name="Keller A."/>
            <person name="Neulinger S.C."/>
        </authorList>
    </citation>
    <scope>NUCLEOTIDE SEQUENCE</scope>
    <source>
        <strain evidence="7">DSM 11080</strain>
    </source>
</reference>
<dbReference type="Gene3D" id="6.10.280.190">
    <property type="match status" value="1"/>
</dbReference>
<dbReference type="PANTHER" id="PTHR42792">
    <property type="entry name" value="FLAGELLIN"/>
    <property type="match status" value="1"/>
</dbReference>
<dbReference type="Pfam" id="PF00669">
    <property type="entry name" value="Flagellin_N"/>
    <property type="match status" value="1"/>
</dbReference>
<evidence type="ECO:0000256" key="4">
    <source>
        <dbReference type="RuleBase" id="RU362073"/>
    </source>
</evidence>
<evidence type="ECO:0000259" key="5">
    <source>
        <dbReference type="Pfam" id="PF00669"/>
    </source>
</evidence>
<gene>
    <name evidence="7" type="ORF">CKO40_02025</name>
</gene>
<organism evidence="7 8">
    <name type="scientific">Halochromatium glycolicum</name>
    <dbReference type="NCBI Taxonomy" id="85075"/>
    <lineage>
        <taxon>Bacteria</taxon>
        <taxon>Pseudomonadati</taxon>
        <taxon>Pseudomonadota</taxon>
        <taxon>Gammaproteobacteria</taxon>
        <taxon>Chromatiales</taxon>
        <taxon>Chromatiaceae</taxon>
        <taxon>Halochromatium</taxon>
    </lineage>
</organism>
<dbReference type="SUPFAM" id="SSF64518">
    <property type="entry name" value="Phase 1 flagellin"/>
    <property type="match status" value="1"/>
</dbReference>
<dbReference type="GO" id="GO:0005198">
    <property type="term" value="F:structural molecule activity"/>
    <property type="evidence" value="ECO:0007669"/>
    <property type="project" value="UniProtKB-UniRule"/>
</dbReference>
<feature type="domain" description="Flagellin N-terminal" evidence="5">
    <location>
        <begin position="4"/>
        <end position="139"/>
    </location>
</feature>
<dbReference type="InterPro" id="IPR046358">
    <property type="entry name" value="Flagellin_C"/>
</dbReference>
<dbReference type="Gene3D" id="2.170.280.10">
    <property type="entry name" value="f41 fragment of flagellin, middle domain"/>
    <property type="match status" value="1"/>
</dbReference>
<dbReference type="InterPro" id="IPR042187">
    <property type="entry name" value="Flagellin_C_sub2"/>
</dbReference>
<dbReference type="GO" id="GO:0005576">
    <property type="term" value="C:extracellular region"/>
    <property type="evidence" value="ECO:0007669"/>
    <property type="project" value="UniProtKB-SubCell"/>
</dbReference>
<dbReference type="InterPro" id="IPR001492">
    <property type="entry name" value="Flagellin"/>
</dbReference>
<dbReference type="RefSeq" id="WP_200344243.1">
    <property type="nucleotide sequence ID" value="NZ_NRSJ01000002.1"/>
</dbReference>
<dbReference type="EMBL" id="NRSJ01000002">
    <property type="protein sequence ID" value="MBK1703357.1"/>
    <property type="molecule type" value="Genomic_DNA"/>
</dbReference>
<dbReference type="GO" id="GO:0009288">
    <property type="term" value="C:bacterial-type flagellum"/>
    <property type="evidence" value="ECO:0007669"/>
    <property type="project" value="UniProtKB-SubCell"/>
</dbReference>
<protein>
    <recommendedName>
        <fullName evidence="4">Flagellin</fullName>
    </recommendedName>
</protein>
<dbReference type="Gene3D" id="2.30.220.10">
    <property type="entry name" value="f41 fragment of flagellin, C-terminal domain"/>
    <property type="match status" value="1"/>
</dbReference>
<keyword evidence="2 4" id="KW-0964">Secreted</keyword>
<dbReference type="Proteomes" id="UP001296776">
    <property type="component" value="Unassembled WGS sequence"/>
</dbReference>
<dbReference type="PRINTS" id="PR00207">
    <property type="entry name" value="FLAGELLIN"/>
</dbReference>
<evidence type="ECO:0000313" key="7">
    <source>
        <dbReference type="EMBL" id="MBK1703357.1"/>
    </source>
</evidence>
<dbReference type="PANTHER" id="PTHR42792:SF2">
    <property type="entry name" value="FLAGELLIN"/>
    <property type="match status" value="1"/>
</dbReference>
<evidence type="ECO:0000256" key="2">
    <source>
        <dbReference type="ARBA" id="ARBA00022525"/>
    </source>
</evidence>
<dbReference type="Gene3D" id="6.10.10.10">
    <property type="entry name" value="Flagellar export chaperone, C-terminal domain"/>
    <property type="match status" value="1"/>
</dbReference>
<evidence type="ECO:0000256" key="3">
    <source>
        <dbReference type="ARBA" id="ARBA00023143"/>
    </source>
</evidence>
<keyword evidence="3 4" id="KW-0975">Bacterial flagellum</keyword>
<name>A0AAJ0X963_9GAMM</name>
<sequence length="565" mass="58252">MSVINTNITSLIAQQNLGKSQSDLTTAMERLSSGMRINSAKDDAAGQAIANRFTAQINGLTQAQRNANDGISIAQTSEGSLNQINDNLQTIRTLTVQAQNGTNSESDLQSIQDEIDQRLAEIDRISAETDFNGERVLAEGVQDLRVQVGANDGQTIDIGLRQVDVSTLNLSGFNVDGVGTANSLATEGQITADGFVAQNDAANSYVNATYNSTANVANGGVGLALAQLEDGGTVTGTNATGDNVTYTWDADTELFTFSETRGVTAASFADTLTPATGETGALTIEGPSGTVDVNVDSAGNVTRAGDGAALYFNSSTGDLTENNTAGSNLAAISDIAAFMDAGTAAAGDMTIRDGSVNYVSTTTANEIDVQNDTLTMAELEDRMEARGDANLVGYDVDVDGGTGSGATYSFIAAGLSDGGSTLFVSGFDAEKIATTATATVYQGDDGSFTDGAANLVYATENGTLTFDEVSGATATENPLATLDAALANVDSLRSELGAVQNRFMDAITNLSTNTTNLSAARSRIEDADYAVEVANMTRAQILQQAGTSVLAQANQLPQNVLSLLG</sequence>
<evidence type="ECO:0000256" key="1">
    <source>
        <dbReference type="ARBA" id="ARBA00005709"/>
    </source>
</evidence>
<comment type="caution">
    <text evidence="7">The sequence shown here is derived from an EMBL/GenBank/DDBJ whole genome shotgun (WGS) entry which is preliminary data.</text>
</comment>
<reference evidence="7" key="1">
    <citation type="submission" date="2017-08" db="EMBL/GenBank/DDBJ databases">
        <authorList>
            <person name="Imhoff J.F."/>
            <person name="Rahn T."/>
            <person name="Kuenzel S."/>
            <person name="Neulinger S.C."/>
        </authorList>
    </citation>
    <scope>NUCLEOTIDE SEQUENCE</scope>
    <source>
        <strain evidence="7">DSM 11080</strain>
    </source>
</reference>
<accession>A0AAJ0X963</accession>
<evidence type="ECO:0000259" key="6">
    <source>
        <dbReference type="Pfam" id="PF00700"/>
    </source>
</evidence>
<comment type="subcellular location">
    <subcellularLocation>
        <location evidence="4">Secreted</location>
    </subcellularLocation>
    <subcellularLocation>
        <location evidence="4">Bacterial flagellum</location>
    </subcellularLocation>
</comment>